<comment type="subcellular location">
    <subcellularLocation>
        <location evidence="1">Membrane</location>
    </subcellularLocation>
</comment>
<name>A0A117I6R3_9MYCO</name>
<protein>
    <recommendedName>
        <fullName evidence="5">MCE associated membrane protein</fullName>
    </recommendedName>
</protein>
<keyword evidence="2" id="KW-0472">Membrane</keyword>
<accession>A0A117I6R3</accession>
<dbReference type="GO" id="GO:0016020">
    <property type="term" value="C:membrane"/>
    <property type="evidence" value="ECO:0007669"/>
    <property type="project" value="UniProtKB-SubCell"/>
</dbReference>
<dbReference type="EMBL" id="BCSX01000040">
    <property type="protein sequence ID" value="GAS90510.1"/>
    <property type="molecule type" value="Genomic_DNA"/>
</dbReference>
<reference evidence="4" key="1">
    <citation type="journal article" date="2016" name="Genome Announc.">
        <title>Draft Genome Sequences of Five Rapidly Growing Mycobacterium Species, M. thermoresistibile, M. fortuitum subsp. acetamidolyticum, M. canariasense, M. brisbanense, and M. novocastrense.</title>
        <authorList>
            <person name="Katahira K."/>
            <person name="Ogura Y."/>
            <person name="Gotoh Y."/>
            <person name="Hayashi T."/>
        </authorList>
    </citation>
    <scope>NUCLEOTIDE SEQUENCE [LARGE SCALE GENOMIC DNA]</scope>
    <source>
        <strain evidence="4">JCM15654</strain>
    </source>
</reference>
<evidence type="ECO:0000313" key="4">
    <source>
        <dbReference type="Proteomes" id="UP000069620"/>
    </source>
</evidence>
<organism evidence="3 4">
    <name type="scientific">Mycolicibacterium brisbanense</name>
    <dbReference type="NCBI Taxonomy" id="146020"/>
    <lineage>
        <taxon>Bacteria</taxon>
        <taxon>Bacillati</taxon>
        <taxon>Actinomycetota</taxon>
        <taxon>Actinomycetes</taxon>
        <taxon>Mycobacteriales</taxon>
        <taxon>Mycobacteriaceae</taxon>
        <taxon>Mycolicibacterium</taxon>
    </lineage>
</organism>
<evidence type="ECO:0008006" key="5">
    <source>
        <dbReference type="Google" id="ProtNLM"/>
    </source>
</evidence>
<sequence>MTGKHAFEPTRRSRILVLGVLPALALLLTVAAAIFKWQVAASTGAERARTESVQAARDITVEMLSYQPDTVEQQLHAAREKMTGQFLGIYTAMIENAVIPGAKSQGVTAVAEVPQAGSVSASPDHAEVLLYLNQTVTVAQKPPQITLSTVRVTMVNEGGRWLMSKFEPVVPQ</sequence>
<dbReference type="PANTHER" id="PTHR37042:SF4">
    <property type="entry name" value="OUTER MEMBRANE PROTEIN RV1973"/>
    <property type="match status" value="1"/>
</dbReference>
<evidence type="ECO:0000313" key="3">
    <source>
        <dbReference type="EMBL" id="GAS90510.1"/>
    </source>
</evidence>
<dbReference type="AlphaFoldDB" id="A0A117I6R3"/>
<dbReference type="STRING" id="146020.RMCB_4606"/>
<keyword evidence="4" id="KW-1185">Reference proteome</keyword>
<evidence type="ECO:0000256" key="2">
    <source>
        <dbReference type="ARBA" id="ARBA00023136"/>
    </source>
</evidence>
<dbReference type="PANTHER" id="PTHR37042">
    <property type="entry name" value="OUTER MEMBRANE PROTEIN RV1973"/>
    <property type="match status" value="1"/>
</dbReference>
<dbReference type="Proteomes" id="UP000069620">
    <property type="component" value="Unassembled WGS sequence"/>
</dbReference>
<dbReference type="OrthoDB" id="3536396at2"/>
<proteinExistence type="predicted"/>
<evidence type="ECO:0000256" key="1">
    <source>
        <dbReference type="ARBA" id="ARBA00004370"/>
    </source>
</evidence>
<comment type="caution">
    <text evidence="3">The sequence shown here is derived from an EMBL/GenBank/DDBJ whole genome shotgun (WGS) entry which is preliminary data.</text>
</comment>
<reference evidence="4" key="2">
    <citation type="submission" date="2016-02" db="EMBL/GenBank/DDBJ databases">
        <title>Draft genome sequence of five rapidly growing Mycobacterium species.</title>
        <authorList>
            <person name="Katahira K."/>
            <person name="Gotou Y."/>
            <person name="Iida K."/>
            <person name="Ogura Y."/>
            <person name="Hayashi T."/>
        </authorList>
    </citation>
    <scope>NUCLEOTIDE SEQUENCE [LARGE SCALE GENOMIC DNA]</scope>
    <source>
        <strain evidence="4">JCM15654</strain>
    </source>
</reference>
<dbReference type="RefSeq" id="WP_062830639.1">
    <property type="nucleotide sequence ID" value="NZ_BCSX01000040.1"/>
</dbReference>
<gene>
    <name evidence="3" type="ORF">RMCB_4606</name>
</gene>